<keyword evidence="4" id="KW-1185">Reference proteome</keyword>
<keyword evidence="1" id="KW-0677">Repeat</keyword>
<dbReference type="InterPro" id="IPR002110">
    <property type="entry name" value="Ankyrin_rpt"/>
</dbReference>
<accession>A0A815GLB2</accession>
<reference evidence="3" key="1">
    <citation type="submission" date="2021-02" db="EMBL/GenBank/DDBJ databases">
        <authorList>
            <person name="Nowell W R."/>
        </authorList>
    </citation>
    <scope>NUCLEOTIDE SEQUENCE</scope>
</reference>
<gene>
    <name evidence="3" type="ORF">XAT740_LOCUS30978</name>
</gene>
<dbReference type="Pfam" id="PF12796">
    <property type="entry name" value="Ank_2"/>
    <property type="match status" value="2"/>
</dbReference>
<dbReference type="SMART" id="SM00248">
    <property type="entry name" value="ANK"/>
    <property type="match status" value="7"/>
</dbReference>
<sequence length="714" mass="84304">MEIINDDRAKYNRSQIQKYNNIKLKQQRYKIEQRTTSNGSRMKNSLINLRTDITSNLIDEVDDDINQTKVEILLFYSAPTSFKNSINIFPSRKESYYPFEILLFAAACEGNNRLIDVCLNELCDIDINIQLNEHLRNLMQNNLLQTCSSDQCGGTPLWFACYYGHLNIVHKLIKYGNADVDLPNDKYQSPLHAAIFQKHYDIIRYLVEQANAFIDETRHLFIALQTRNYDIIDYLLIQGCDPNTRLIDESTDSTYFALHYAICQIPSDISIVQTIFRYNADLTIVNEDNETALHVAVRCENEKSVREILHRKFQHNQRNKQNLTPLMLALENKNKNIIDLFYKFYSRQNYIDELMLLACHWAFYERFDIFGNGFIAFQYFEQALQLQELNINIAPSYDFYLFRNECRTIDELKMIRNNSPLMYIQGFLVGERLLRQRNEMHLLIPEFFKLYDIYHDSKEYDYCLSLLIYIYPLTLLSKGISFTYWNITCLQLIVDLLGILITQDNIKYIDKIMQTFQWIFDYSGRSWYASRSCLYVTYLLANDQITIENKYQLGQWIKQAVQRKFGYELENIFVYVLKRCLDEIDDPFFQQVSPLNVIRLLIHCGVNVNTFAYIDERLYVKAGLLHLVASRNDTDLTQSIIELLIASGTHTDCLDDQRRLPEQCAKHTKIRQLLHSKRSMSLKCQCTHLIISQEIQYESYLSETLKKFILLHQF</sequence>
<organism evidence="3 4">
    <name type="scientific">Adineta ricciae</name>
    <name type="common">Rotifer</name>
    <dbReference type="NCBI Taxonomy" id="249248"/>
    <lineage>
        <taxon>Eukaryota</taxon>
        <taxon>Metazoa</taxon>
        <taxon>Spiralia</taxon>
        <taxon>Gnathifera</taxon>
        <taxon>Rotifera</taxon>
        <taxon>Eurotatoria</taxon>
        <taxon>Bdelloidea</taxon>
        <taxon>Adinetida</taxon>
        <taxon>Adinetidae</taxon>
        <taxon>Adineta</taxon>
    </lineage>
</organism>
<dbReference type="EMBL" id="CAJNOR010002791">
    <property type="protein sequence ID" value="CAF1341454.1"/>
    <property type="molecule type" value="Genomic_DNA"/>
</dbReference>
<dbReference type="Gene3D" id="1.25.40.20">
    <property type="entry name" value="Ankyrin repeat-containing domain"/>
    <property type="match status" value="2"/>
</dbReference>
<evidence type="ECO:0000313" key="4">
    <source>
        <dbReference type="Proteomes" id="UP000663828"/>
    </source>
</evidence>
<evidence type="ECO:0000256" key="2">
    <source>
        <dbReference type="ARBA" id="ARBA00023043"/>
    </source>
</evidence>
<dbReference type="AlphaFoldDB" id="A0A815GLB2"/>
<keyword evidence="2" id="KW-0040">ANK repeat</keyword>
<dbReference type="PANTHER" id="PTHR24198:SF165">
    <property type="entry name" value="ANKYRIN REPEAT-CONTAINING PROTEIN-RELATED"/>
    <property type="match status" value="1"/>
</dbReference>
<dbReference type="PANTHER" id="PTHR24198">
    <property type="entry name" value="ANKYRIN REPEAT AND PROTEIN KINASE DOMAIN-CONTAINING PROTEIN"/>
    <property type="match status" value="1"/>
</dbReference>
<proteinExistence type="predicted"/>
<dbReference type="Proteomes" id="UP000663828">
    <property type="component" value="Unassembled WGS sequence"/>
</dbReference>
<comment type="caution">
    <text evidence="3">The sequence shown here is derived from an EMBL/GenBank/DDBJ whole genome shotgun (WGS) entry which is preliminary data.</text>
</comment>
<dbReference type="InterPro" id="IPR036770">
    <property type="entry name" value="Ankyrin_rpt-contain_sf"/>
</dbReference>
<evidence type="ECO:0000256" key="1">
    <source>
        <dbReference type="ARBA" id="ARBA00022737"/>
    </source>
</evidence>
<protein>
    <submittedName>
        <fullName evidence="3">Uncharacterized protein</fullName>
    </submittedName>
</protein>
<evidence type="ECO:0000313" key="3">
    <source>
        <dbReference type="EMBL" id="CAF1341454.1"/>
    </source>
</evidence>
<dbReference type="SUPFAM" id="SSF48403">
    <property type="entry name" value="Ankyrin repeat"/>
    <property type="match status" value="1"/>
</dbReference>
<name>A0A815GLB2_ADIRI</name>